<dbReference type="PANTHER" id="PTHR47691:SF3">
    <property type="entry name" value="HTH-TYPE TRANSCRIPTIONAL REGULATOR RV0890C-RELATED"/>
    <property type="match status" value="1"/>
</dbReference>
<dbReference type="PROSITE" id="PS50043">
    <property type="entry name" value="HTH_LUXR_2"/>
    <property type="match status" value="1"/>
</dbReference>
<accession>A0ABP6ZN75</accession>
<evidence type="ECO:0000313" key="3">
    <source>
        <dbReference type="Proteomes" id="UP001500630"/>
    </source>
</evidence>
<dbReference type="InterPro" id="IPR049945">
    <property type="entry name" value="AAA_22"/>
</dbReference>
<dbReference type="PANTHER" id="PTHR47691">
    <property type="entry name" value="REGULATOR-RELATED"/>
    <property type="match status" value="1"/>
</dbReference>
<dbReference type="RefSeq" id="WP_345576205.1">
    <property type="nucleotide sequence ID" value="NZ_BAABDQ010000048.1"/>
</dbReference>
<comment type="caution">
    <text evidence="2">The sequence shown here is derived from an EMBL/GenBank/DDBJ whole genome shotgun (WGS) entry which is preliminary data.</text>
</comment>
<protein>
    <submittedName>
        <fullName evidence="2">LuxR family transcriptional regulator</fullName>
    </submittedName>
</protein>
<keyword evidence="3" id="KW-1185">Reference proteome</keyword>
<dbReference type="PRINTS" id="PR00364">
    <property type="entry name" value="DISEASERSIST"/>
</dbReference>
<dbReference type="InterPro" id="IPR016032">
    <property type="entry name" value="Sig_transdc_resp-reg_C-effctor"/>
</dbReference>
<dbReference type="Gene3D" id="3.40.50.300">
    <property type="entry name" value="P-loop containing nucleotide triphosphate hydrolases"/>
    <property type="match status" value="1"/>
</dbReference>
<dbReference type="CDD" id="cd06170">
    <property type="entry name" value="LuxR_C_like"/>
    <property type="match status" value="1"/>
</dbReference>
<proteinExistence type="predicted"/>
<evidence type="ECO:0000259" key="1">
    <source>
        <dbReference type="PROSITE" id="PS50043"/>
    </source>
</evidence>
<sequence length="785" mass="86916">MGRLAAEQPTPNLPAEPGEIIGRKREIAAIRSLMSTTRLLTLTGPGGVGKTRLATHVAGRVQRAFRDGVWLIELASLQDEQLLAVAVADALGLREEMPQPSTETVIDYLRTKQMLLVLDNCEHLVEASARLADALLRAAPKVRLLATSREALGVPGETPYIVPPLSFPGPDTQITKDDVLRYDALALLVERARSIAPEVDIASQYVAAARLCRLLDGIPLAIELAAVWLRVLSLEQIIDRLGHRLHFLTRGYRTALPRHQTLYAAVEWSFELCSTQEQIMWERLSVFSGGFDLAAAEEICSAAPLTREEVLPLLAALTEKSIVARETCGARPRYQILETLRQYGQDRLNKSEETPATRRRHTDYYRDLAERSRAGWYGPNQVECFTTVVPEMPNLRAALDHCLGEDERAEEATRIFISLGGYWSFFGGPSEASYWIDRLLKCRQIAGRERFSVLTLGTFFALMHGKIDPARLLLEECRLLSDGSDRQRPKAVTKFLSGRLTLMLGDYRKAIDLLESALDWYERHPGEITEDGILHDTFLPAFYLALSAIFAGDPRAAGWVARCRDIAEAAGSRSEIALATWAEGIGRWFVGDLTQAASLFLSCLRLEQSAGYRYSPAWFVESLAWVAAAQGRDVPAARMIGAAGMMRRLLDVPLDGFRPYEDAHRAAVSSLRDRLGEKDYRKAVDEGASFDFNEAIGYALQEPADSVPSAAPAPGLPQEALTPRELQVAGLVAEGMRNKDIAAQLVIAHRTAEGHVEHILKKLGFTSRAQIVAWYVNRSTSPPDR</sequence>
<dbReference type="SUPFAM" id="SSF52540">
    <property type="entry name" value="P-loop containing nucleoside triphosphate hydrolases"/>
    <property type="match status" value="1"/>
</dbReference>
<dbReference type="SUPFAM" id="SSF48452">
    <property type="entry name" value="TPR-like"/>
    <property type="match status" value="1"/>
</dbReference>
<feature type="domain" description="HTH luxR-type" evidence="1">
    <location>
        <begin position="714"/>
        <end position="779"/>
    </location>
</feature>
<evidence type="ECO:0000313" key="2">
    <source>
        <dbReference type="EMBL" id="GAA3612347.1"/>
    </source>
</evidence>
<dbReference type="SUPFAM" id="SSF46894">
    <property type="entry name" value="C-terminal effector domain of the bipartite response regulators"/>
    <property type="match status" value="1"/>
</dbReference>
<dbReference type="InterPro" id="IPR036388">
    <property type="entry name" value="WH-like_DNA-bd_sf"/>
</dbReference>
<dbReference type="PRINTS" id="PR00038">
    <property type="entry name" value="HTHLUXR"/>
</dbReference>
<dbReference type="Pfam" id="PF13401">
    <property type="entry name" value="AAA_22"/>
    <property type="match status" value="1"/>
</dbReference>
<dbReference type="Gene3D" id="1.10.10.10">
    <property type="entry name" value="Winged helix-like DNA-binding domain superfamily/Winged helix DNA-binding domain"/>
    <property type="match status" value="1"/>
</dbReference>
<name>A0ABP6ZN75_9ACTN</name>
<reference evidence="3" key="1">
    <citation type="journal article" date="2019" name="Int. J. Syst. Evol. Microbiol.">
        <title>The Global Catalogue of Microorganisms (GCM) 10K type strain sequencing project: providing services to taxonomists for standard genome sequencing and annotation.</title>
        <authorList>
            <consortium name="The Broad Institute Genomics Platform"/>
            <consortium name="The Broad Institute Genome Sequencing Center for Infectious Disease"/>
            <person name="Wu L."/>
            <person name="Ma J."/>
        </authorList>
    </citation>
    <scope>NUCLEOTIDE SEQUENCE [LARGE SCALE GENOMIC DNA]</scope>
    <source>
        <strain evidence="3">JCM 17326</strain>
    </source>
</reference>
<dbReference type="EMBL" id="BAABDQ010000048">
    <property type="protein sequence ID" value="GAA3612347.1"/>
    <property type="molecule type" value="Genomic_DNA"/>
</dbReference>
<dbReference type="InterPro" id="IPR011990">
    <property type="entry name" value="TPR-like_helical_dom_sf"/>
</dbReference>
<dbReference type="InterPro" id="IPR000792">
    <property type="entry name" value="Tscrpt_reg_LuxR_C"/>
</dbReference>
<dbReference type="Proteomes" id="UP001500630">
    <property type="component" value="Unassembled WGS sequence"/>
</dbReference>
<dbReference type="InterPro" id="IPR027417">
    <property type="entry name" value="P-loop_NTPase"/>
</dbReference>
<dbReference type="Pfam" id="PF00196">
    <property type="entry name" value="GerE"/>
    <property type="match status" value="1"/>
</dbReference>
<gene>
    <name evidence="2" type="ORF">GCM10022419_116660</name>
</gene>
<dbReference type="SMART" id="SM00421">
    <property type="entry name" value="HTH_LUXR"/>
    <property type="match status" value="1"/>
</dbReference>
<organism evidence="2 3">
    <name type="scientific">Nonomuraea rosea</name>
    <dbReference type="NCBI Taxonomy" id="638574"/>
    <lineage>
        <taxon>Bacteria</taxon>
        <taxon>Bacillati</taxon>
        <taxon>Actinomycetota</taxon>
        <taxon>Actinomycetes</taxon>
        <taxon>Streptosporangiales</taxon>
        <taxon>Streptosporangiaceae</taxon>
        <taxon>Nonomuraea</taxon>
    </lineage>
</organism>